<dbReference type="PANTHER" id="PTHR22981">
    <property type="entry name" value="3-HYDROXYISOBUTYRATE DEHYDROGENASE-RELATED"/>
    <property type="match status" value="1"/>
</dbReference>
<comment type="pathway">
    <text evidence="2">Amino-acid degradation; L-valine degradation.</text>
</comment>
<proteinExistence type="inferred from homology"/>
<evidence type="ECO:0000256" key="10">
    <source>
        <dbReference type="ARBA" id="ARBA00023277"/>
    </source>
</evidence>
<dbReference type="GO" id="GO:0006032">
    <property type="term" value="P:chitin catabolic process"/>
    <property type="evidence" value="ECO:0007669"/>
    <property type="project" value="UniProtKB-KW"/>
</dbReference>
<keyword evidence="12" id="KW-0624">Polysaccharide degradation</keyword>
<dbReference type="SUPFAM" id="SSF48179">
    <property type="entry name" value="6-phosphogluconate dehydrogenase C-terminal domain-like"/>
    <property type="match status" value="1"/>
</dbReference>
<dbReference type="EC" id="1.1.1.31" evidence="4"/>
<name>A0A3E2HDK4_SCYLI</name>
<evidence type="ECO:0000256" key="3">
    <source>
        <dbReference type="ARBA" id="ARBA00006013"/>
    </source>
</evidence>
<keyword evidence="18" id="KW-1185">Reference proteome</keyword>
<comment type="catalytic activity">
    <reaction evidence="1">
        <text>Random endo-hydrolysis of N-acetyl-beta-D-glucosaminide (1-&gt;4)-beta-linkages in chitin and chitodextrins.</text>
        <dbReference type="EC" id="3.2.1.14"/>
    </reaction>
</comment>
<feature type="region of interest" description="Disordered" evidence="15">
    <location>
        <begin position="336"/>
        <end position="362"/>
    </location>
</feature>
<keyword evidence="5" id="KW-0101">Branched-chain amino acid catabolism</keyword>
<dbReference type="AlphaFoldDB" id="A0A3E2HDK4"/>
<dbReference type="Gene3D" id="1.10.1040.10">
    <property type="entry name" value="N-(1-d-carboxylethyl)-l-norvaline Dehydrogenase, domain 2"/>
    <property type="match status" value="1"/>
</dbReference>
<dbReference type="Pfam" id="PF14833">
    <property type="entry name" value="NAD_binding_11"/>
    <property type="match status" value="1"/>
</dbReference>
<dbReference type="Pfam" id="PF03446">
    <property type="entry name" value="NAD_binding_2"/>
    <property type="match status" value="1"/>
</dbReference>
<dbReference type="GO" id="GO:0009083">
    <property type="term" value="P:branched-chain amino acid catabolic process"/>
    <property type="evidence" value="ECO:0007669"/>
    <property type="project" value="UniProtKB-KW"/>
</dbReference>
<feature type="non-terminal residue" evidence="17">
    <location>
        <position position="684"/>
    </location>
</feature>
<keyword evidence="7" id="KW-0560">Oxidoreductase</keyword>
<dbReference type="InterPro" id="IPR008927">
    <property type="entry name" value="6-PGluconate_DH-like_C_sf"/>
</dbReference>
<keyword evidence="8" id="KW-0146">Chitin degradation</keyword>
<dbReference type="PROSITE" id="PS01095">
    <property type="entry name" value="GH18_1"/>
    <property type="match status" value="1"/>
</dbReference>
<organism evidence="17 18">
    <name type="scientific">Scytalidium lignicola</name>
    <name type="common">Hyphomycete</name>
    <dbReference type="NCBI Taxonomy" id="5539"/>
    <lineage>
        <taxon>Eukaryota</taxon>
        <taxon>Fungi</taxon>
        <taxon>Dikarya</taxon>
        <taxon>Ascomycota</taxon>
        <taxon>Pezizomycotina</taxon>
        <taxon>Leotiomycetes</taxon>
        <taxon>Leotiomycetes incertae sedis</taxon>
        <taxon>Scytalidium</taxon>
    </lineage>
</organism>
<keyword evidence="10" id="KW-0119">Carbohydrate metabolism</keyword>
<dbReference type="Pfam" id="PF00704">
    <property type="entry name" value="Glyco_hydro_18"/>
    <property type="match status" value="1"/>
</dbReference>
<dbReference type="InterPro" id="IPR001223">
    <property type="entry name" value="Glyco_hydro18_cat"/>
</dbReference>
<evidence type="ECO:0000256" key="13">
    <source>
        <dbReference type="ARBA" id="ARBA00049197"/>
    </source>
</evidence>
<accession>A0A3E2HDK4</accession>
<dbReference type="PANTHER" id="PTHR22981:SF7">
    <property type="entry name" value="3-HYDROXYISOBUTYRATE DEHYDROGENASE, MITOCHONDRIAL"/>
    <property type="match status" value="1"/>
</dbReference>
<keyword evidence="11 14" id="KW-0326">Glycosidase</keyword>
<evidence type="ECO:0000256" key="7">
    <source>
        <dbReference type="ARBA" id="ARBA00023002"/>
    </source>
</evidence>
<evidence type="ECO:0000256" key="5">
    <source>
        <dbReference type="ARBA" id="ARBA00022456"/>
    </source>
</evidence>
<feature type="domain" description="GH18" evidence="16">
    <location>
        <begin position="371"/>
        <end position="651"/>
    </location>
</feature>
<dbReference type="EMBL" id="NCSJ02000075">
    <property type="protein sequence ID" value="RFU31489.1"/>
    <property type="molecule type" value="Genomic_DNA"/>
</dbReference>
<evidence type="ECO:0000256" key="14">
    <source>
        <dbReference type="RuleBase" id="RU000489"/>
    </source>
</evidence>
<dbReference type="Gene3D" id="3.40.50.720">
    <property type="entry name" value="NAD(P)-binding Rossmann-like Domain"/>
    <property type="match status" value="1"/>
</dbReference>
<dbReference type="STRING" id="5539.A0A3E2HDK4"/>
<evidence type="ECO:0000256" key="9">
    <source>
        <dbReference type="ARBA" id="ARBA00023027"/>
    </source>
</evidence>
<dbReference type="Gene3D" id="3.20.20.80">
    <property type="entry name" value="Glycosidases"/>
    <property type="match status" value="1"/>
</dbReference>
<dbReference type="GO" id="GO:0008843">
    <property type="term" value="F:endochitinase activity"/>
    <property type="evidence" value="ECO:0007669"/>
    <property type="project" value="UniProtKB-EC"/>
</dbReference>
<evidence type="ECO:0000256" key="8">
    <source>
        <dbReference type="ARBA" id="ARBA00023024"/>
    </source>
</evidence>
<evidence type="ECO:0000256" key="12">
    <source>
        <dbReference type="ARBA" id="ARBA00023326"/>
    </source>
</evidence>
<keyword evidence="9" id="KW-0520">NAD</keyword>
<dbReference type="InterPro" id="IPR017853">
    <property type="entry name" value="GH"/>
</dbReference>
<dbReference type="GO" id="GO:0051287">
    <property type="term" value="F:NAD binding"/>
    <property type="evidence" value="ECO:0007669"/>
    <property type="project" value="InterPro"/>
</dbReference>
<evidence type="ECO:0000256" key="4">
    <source>
        <dbReference type="ARBA" id="ARBA00012991"/>
    </source>
</evidence>
<dbReference type="InterPro" id="IPR036291">
    <property type="entry name" value="NAD(P)-bd_dom_sf"/>
</dbReference>
<feature type="compositionally biased region" description="Polar residues" evidence="15">
    <location>
        <begin position="352"/>
        <end position="362"/>
    </location>
</feature>
<comment type="similarity">
    <text evidence="3">Belongs to the HIBADH-related family. 3-hydroxyisobutyrate dehydrogenase subfamily.</text>
</comment>
<dbReference type="GO" id="GO:0000272">
    <property type="term" value="P:polysaccharide catabolic process"/>
    <property type="evidence" value="ECO:0007669"/>
    <property type="project" value="UniProtKB-KW"/>
</dbReference>
<protein>
    <recommendedName>
        <fullName evidence="4">3-hydroxyisobutyrate dehydrogenase</fullName>
        <ecNumber evidence="4">1.1.1.31</ecNumber>
    </recommendedName>
</protein>
<dbReference type="SUPFAM" id="SSF51445">
    <property type="entry name" value="(Trans)glycosidases"/>
    <property type="match status" value="1"/>
</dbReference>
<dbReference type="InterPro" id="IPR013328">
    <property type="entry name" value="6PGD_dom2"/>
</dbReference>
<feature type="non-terminal residue" evidence="17">
    <location>
        <position position="1"/>
    </location>
</feature>
<evidence type="ECO:0000256" key="15">
    <source>
        <dbReference type="SAM" id="MobiDB-lite"/>
    </source>
</evidence>
<sequence>MADKTTIVGYIGLGNAGYPLAANLPRAGYHIIVRDADPTRAEKFTKENPNSKVASSGSDGFKDVDILITMLPNGKVVRDVLLGDEGVAKALKPGAIIVDTSSSSPFDTRSLNKDLQSMSLDLIDSPITQTHLGAINTGEATFMVGSDSPDAIEKAMPVLKTMCKYAFVMGGCGAGHAMKTLNNYVSVGSIIALCDALVAGQKFGLDPAQMVDVLNVGTGRNFSTAYSMRDEGLTRRYQSGYQLALLIKDMKITNEVIKSVGFETELPELSIKYLQDAMDQLKSDADHTECLKGWEKRASIELKKSEQPKEPVVRMYCIALFLLLFFTSFSSGSQDQDQPYTAIDTEDPSPPTNTLSSTQLNPALLPGTQTPRLIIYVQTFTNTLGQQLSLLPLLEQNTGVTHVILGSIHLHEEPGKIMLNNDPLDSPIYDDIWREVKLLQEGGVKVMALLGGAAGGTYQRLKRSDEFNPYYQPLLALLKHYSFDGLDIDIEEPVPITVPLRLLKTLRADLGPNFILTLAPFCSALADNEEDEANLSGFCYRELEKLAVIPDPRSTTDGTTSLISWYNAQFYGGYAKGVYLYKRIIEEQRFDPRRVVLGVVTSKEGHASSFVKIKKLATVIQDLKELFPQFGGVAGWEYWDAGSSDKEFGGKEGGNGGEPWRWVKRVGEILFNDAEEEDRMKTEL</sequence>
<evidence type="ECO:0000259" key="16">
    <source>
        <dbReference type="PROSITE" id="PS51910"/>
    </source>
</evidence>
<evidence type="ECO:0000256" key="2">
    <source>
        <dbReference type="ARBA" id="ARBA00005109"/>
    </source>
</evidence>
<evidence type="ECO:0000313" key="18">
    <source>
        <dbReference type="Proteomes" id="UP000258309"/>
    </source>
</evidence>
<gene>
    <name evidence="17" type="ORF">B7463_g4859</name>
</gene>
<keyword evidence="6 14" id="KW-0378">Hydrolase</keyword>
<dbReference type="GO" id="GO:0050661">
    <property type="term" value="F:NADP binding"/>
    <property type="evidence" value="ECO:0007669"/>
    <property type="project" value="InterPro"/>
</dbReference>
<evidence type="ECO:0000256" key="11">
    <source>
        <dbReference type="ARBA" id="ARBA00023295"/>
    </source>
</evidence>
<dbReference type="GO" id="GO:0008442">
    <property type="term" value="F:3-hydroxyisobutyrate dehydrogenase activity"/>
    <property type="evidence" value="ECO:0007669"/>
    <property type="project" value="UniProtKB-EC"/>
</dbReference>
<dbReference type="OrthoDB" id="21615at2759"/>
<comment type="catalytic activity">
    <reaction evidence="13">
        <text>3-hydroxy-2-methylpropanoate + NAD(+) = 2-methyl-3-oxopropanoate + NADH + H(+)</text>
        <dbReference type="Rhea" id="RHEA:17681"/>
        <dbReference type="ChEBI" id="CHEBI:11805"/>
        <dbReference type="ChEBI" id="CHEBI:15378"/>
        <dbReference type="ChEBI" id="CHEBI:57540"/>
        <dbReference type="ChEBI" id="CHEBI:57700"/>
        <dbReference type="ChEBI" id="CHEBI:57945"/>
        <dbReference type="EC" id="1.1.1.31"/>
    </reaction>
</comment>
<dbReference type="InterPro" id="IPR001579">
    <property type="entry name" value="Glyco_hydro_18_chit_AS"/>
</dbReference>
<dbReference type="InterPro" id="IPR006115">
    <property type="entry name" value="6PGDH_NADP-bd"/>
</dbReference>
<evidence type="ECO:0000256" key="6">
    <source>
        <dbReference type="ARBA" id="ARBA00022801"/>
    </source>
</evidence>
<dbReference type="InterPro" id="IPR029154">
    <property type="entry name" value="HIBADH-like_NADP-bd"/>
</dbReference>
<dbReference type="SUPFAM" id="SSF51735">
    <property type="entry name" value="NAD(P)-binding Rossmann-fold domains"/>
    <property type="match status" value="1"/>
</dbReference>
<dbReference type="Proteomes" id="UP000258309">
    <property type="component" value="Unassembled WGS sequence"/>
</dbReference>
<evidence type="ECO:0000313" key="17">
    <source>
        <dbReference type="EMBL" id="RFU31489.1"/>
    </source>
</evidence>
<comment type="caution">
    <text evidence="17">The sequence shown here is derived from an EMBL/GenBank/DDBJ whole genome shotgun (WGS) entry which is preliminary data.</text>
</comment>
<reference evidence="17 18" key="1">
    <citation type="submission" date="2018-05" db="EMBL/GenBank/DDBJ databases">
        <title>Draft genome sequence of Scytalidium lignicola DSM 105466, a ubiquitous saprotrophic fungus.</title>
        <authorList>
            <person name="Buettner E."/>
            <person name="Gebauer A.M."/>
            <person name="Hofrichter M."/>
            <person name="Liers C."/>
            <person name="Kellner H."/>
        </authorList>
    </citation>
    <scope>NUCLEOTIDE SEQUENCE [LARGE SCALE GENOMIC DNA]</scope>
    <source>
        <strain evidence="17 18">DSM 105466</strain>
    </source>
</reference>
<evidence type="ECO:0000256" key="1">
    <source>
        <dbReference type="ARBA" id="ARBA00000822"/>
    </source>
</evidence>
<dbReference type="PROSITE" id="PS51910">
    <property type="entry name" value="GH18_2"/>
    <property type="match status" value="1"/>
</dbReference>